<sequence length="266" mass="30666">MNQLDQDEKLIIEVQQYPGLYDQGSYDYRDLRKKETMWQAVAESLGLHARECQARWRVLRDKFVREMRKNVNPKRAGTSALQVYQGSWPLMSQLMFLTSHVKHRPYRSSRRDNLSDAGGTEDEEDAEPTDEEEIEMKHNPNTHNSTANTHNSTANIHNSTNSIHSSSSSHHNTTPSRCPTPLNTKRTRSFSYEPDLLKVSQTDTELQKVYSAHLGVRGDEEDNGERLFCLSLVPVLKRLEPEKRSLAKLQIQRILHNLEFPQLKVA</sequence>
<dbReference type="SMART" id="SM00595">
    <property type="entry name" value="MADF"/>
    <property type="match status" value="1"/>
</dbReference>
<dbReference type="EMBL" id="JARKIK010000073">
    <property type="protein sequence ID" value="KAK8728002.1"/>
    <property type="molecule type" value="Genomic_DNA"/>
</dbReference>
<feature type="region of interest" description="Disordered" evidence="2">
    <location>
        <begin position="104"/>
        <end position="187"/>
    </location>
</feature>
<feature type="compositionally biased region" description="Low complexity" evidence="2">
    <location>
        <begin position="139"/>
        <end position="174"/>
    </location>
</feature>
<name>A0AAW0WAX7_CHEQU</name>
<organism evidence="5 6">
    <name type="scientific">Cherax quadricarinatus</name>
    <name type="common">Australian red claw crayfish</name>
    <dbReference type="NCBI Taxonomy" id="27406"/>
    <lineage>
        <taxon>Eukaryota</taxon>
        <taxon>Metazoa</taxon>
        <taxon>Ecdysozoa</taxon>
        <taxon>Arthropoda</taxon>
        <taxon>Crustacea</taxon>
        <taxon>Multicrustacea</taxon>
        <taxon>Malacostraca</taxon>
        <taxon>Eumalacostraca</taxon>
        <taxon>Eucarida</taxon>
        <taxon>Decapoda</taxon>
        <taxon>Pleocyemata</taxon>
        <taxon>Astacidea</taxon>
        <taxon>Parastacoidea</taxon>
        <taxon>Parastacidae</taxon>
        <taxon>Cherax</taxon>
    </lineage>
</organism>
<evidence type="ECO:0008006" key="7">
    <source>
        <dbReference type="Google" id="ProtNLM"/>
    </source>
</evidence>
<dbReference type="InterPro" id="IPR006578">
    <property type="entry name" value="MADF-dom"/>
</dbReference>
<dbReference type="GO" id="GO:0005667">
    <property type="term" value="C:transcription regulator complex"/>
    <property type="evidence" value="ECO:0007669"/>
    <property type="project" value="TreeGrafter"/>
</dbReference>
<feature type="compositionally biased region" description="Acidic residues" evidence="2">
    <location>
        <begin position="119"/>
        <end position="134"/>
    </location>
</feature>
<feature type="domain" description="MADF" evidence="3">
    <location>
        <begin position="9"/>
        <end position="102"/>
    </location>
</feature>
<dbReference type="GO" id="GO:0005634">
    <property type="term" value="C:nucleus"/>
    <property type="evidence" value="ECO:0007669"/>
    <property type="project" value="UniProtKB-SubCell"/>
</dbReference>
<dbReference type="PANTHER" id="PTHR12243">
    <property type="entry name" value="MADF DOMAIN TRANSCRIPTION FACTOR"/>
    <property type="match status" value="1"/>
</dbReference>
<dbReference type="GO" id="GO:0003677">
    <property type="term" value="F:DNA binding"/>
    <property type="evidence" value="ECO:0007669"/>
    <property type="project" value="InterPro"/>
</dbReference>
<dbReference type="Pfam" id="PF10545">
    <property type="entry name" value="MADF_DNA_bdg"/>
    <property type="match status" value="1"/>
</dbReference>
<comment type="caution">
    <text evidence="5">The sequence shown here is derived from an EMBL/GenBank/DDBJ whole genome shotgun (WGS) entry which is preliminary data.</text>
</comment>
<reference evidence="5 6" key="1">
    <citation type="journal article" date="2024" name="BMC Genomics">
        <title>Genome assembly of redclaw crayfish (Cherax quadricarinatus) provides insights into its immune adaptation and hypoxia tolerance.</title>
        <authorList>
            <person name="Liu Z."/>
            <person name="Zheng J."/>
            <person name="Li H."/>
            <person name="Fang K."/>
            <person name="Wang S."/>
            <person name="He J."/>
            <person name="Zhou D."/>
            <person name="Weng S."/>
            <person name="Chi M."/>
            <person name="Gu Z."/>
            <person name="He J."/>
            <person name="Li F."/>
            <person name="Wang M."/>
        </authorList>
    </citation>
    <scope>NUCLEOTIDE SEQUENCE [LARGE SCALE GENOMIC DNA]</scope>
    <source>
        <strain evidence="5">ZL_2023a</strain>
    </source>
</reference>
<comment type="subcellular location">
    <subcellularLocation>
        <location evidence="1">Nucleus</location>
    </subcellularLocation>
</comment>
<proteinExistence type="predicted"/>
<dbReference type="PROSITE" id="PS51029">
    <property type="entry name" value="MADF"/>
    <property type="match status" value="1"/>
</dbReference>
<feature type="compositionally biased region" description="Polar residues" evidence="2">
    <location>
        <begin position="175"/>
        <end position="184"/>
    </location>
</feature>
<dbReference type="GO" id="GO:0006357">
    <property type="term" value="P:regulation of transcription by RNA polymerase II"/>
    <property type="evidence" value="ECO:0007669"/>
    <property type="project" value="TreeGrafter"/>
</dbReference>
<keyword evidence="6" id="KW-1185">Reference proteome</keyword>
<evidence type="ECO:0000256" key="2">
    <source>
        <dbReference type="SAM" id="MobiDB-lite"/>
    </source>
</evidence>
<dbReference type="PANTHER" id="PTHR12243:SF67">
    <property type="entry name" value="COREPRESSOR OF PANGOLIN, ISOFORM A-RELATED"/>
    <property type="match status" value="1"/>
</dbReference>
<protein>
    <recommendedName>
        <fullName evidence="7">Transcription factor Adf-1</fullName>
    </recommendedName>
</protein>
<evidence type="ECO:0000256" key="1">
    <source>
        <dbReference type="PROSITE-ProRule" id="PRU00371"/>
    </source>
</evidence>
<feature type="domain" description="BESS" evidence="4">
    <location>
        <begin position="222"/>
        <end position="261"/>
    </location>
</feature>
<evidence type="ECO:0000259" key="4">
    <source>
        <dbReference type="PROSITE" id="PS51031"/>
    </source>
</evidence>
<feature type="non-terminal residue" evidence="5">
    <location>
        <position position="266"/>
    </location>
</feature>
<dbReference type="Proteomes" id="UP001445076">
    <property type="component" value="Unassembled WGS sequence"/>
</dbReference>
<evidence type="ECO:0000313" key="5">
    <source>
        <dbReference type="EMBL" id="KAK8728002.1"/>
    </source>
</evidence>
<dbReference type="Pfam" id="PF02944">
    <property type="entry name" value="BESS"/>
    <property type="match status" value="1"/>
</dbReference>
<dbReference type="AlphaFoldDB" id="A0AAW0WAX7"/>
<gene>
    <name evidence="5" type="ORF">OTU49_009331</name>
</gene>
<dbReference type="InterPro" id="IPR004210">
    <property type="entry name" value="BESS_motif"/>
</dbReference>
<accession>A0AAW0WAX7</accession>
<evidence type="ECO:0000313" key="6">
    <source>
        <dbReference type="Proteomes" id="UP001445076"/>
    </source>
</evidence>
<keyword evidence="1" id="KW-0539">Nucleus</keyword>
<dbReference type="PROSITE" id="PS51031">
    <property type="entry name" value="BESS"/>
    <property type="match status" value="1"/>
</dbReference>
<evidence type="ECO:0000259" key="3">
    <source>
        <dbReference type="PROSITE" id="PS51029"/>
    </source>
</evidence>
<dbReference type="InterPro" id="IPR039353">
    <property type="entry name" value="TF_Adf1"/>
</dbReference>